<sequence length="923" mass="105489">MEWDGNEIGESQYNNKEEEKEEVEGKVGDKEDEDDDEEEEEDDDYEFRFKSGINPLEFVGENASGLQIYQQFERLEYEALAEKKRKALADTHLSEGPAKKARQEDISEATMDEIMQVINFGARRKSKKRKKRGRRKGSRNKLSPEILGMLGDATLHYANGRYKEAISVLNEVVRLAPNLPDSYHTLGLVHKALGNNKIAFEFYMLAGILKPKDSSLWQQLFTWSIEQGNVSQTCYCLSKAITADPTDISLRFHQASLYVELGDHQRAAESYEQIQRLSPANVEALKSGAKLYQKCGQTERAVAILEDYLRGHPSEVDLSVIDLLVAMLMKINAYKRAILKIEEAQIIYYSEKELPLNLKIKAGICHIHLGDTEKAKIYFSVLVFGELHDHVDWITEVADTFMSLKHFSSALKYYHMLETLDGVDDANLHLKIARCYLSLKERGQAIQFFYRALDQLEDDVDARLDLASLLVEDAKEDEAISLLSSPINLDSQNIDQNPDKSKPWWLDGKIKLKLCHIYRAKGMLEKFVDTILPLVRESLYVESLQLKTKVKKRLRDSVLFERVKKVDDQQTDGVFCGSRPIVTPADRMKASRARKLLQRKAALKEEKKAAAVAAGLDWQSDDANDESEQEPVKEPPLLNLLRDEEHQYLIIDLCKALASLQRYYEALEIIKLTLKSGHNILPVEKEEELRSLGAQMAYNTMDPKHGFDCVKHIVQQHPYSITAWNCYYKVISRLGKSYSKHSKFLRSMRVKYKDCVPSIVISGHQFTVGCQHQDAAREYLEAYRVLPENPLINLCVGTALINLTLGFRLQNKHQCLAQGLSFLYNNLRLCGSSQEALYNIARAFHHVGLVTLAASYYWKVLAISEKDYPIPKLPNENWDVAENQNHGYCDLRREAAFNLHLIYKRSGALDLARQVLRDHCTLD</sequence>
<reference evidence="3 4" key="1">
    <citation type="journal article" date="2013" name="Genome Biol.">
        <title>The genome sequence of the most widely cultivated cacao type and its use to identify candidate genes regulating pod color.</title>
        <authorList>
            <person name="Motamayor J.C."/>
            <person name="Mockaitis K."/>
            <person name="Schmutz J."/>
            <person name="Haiminen N."/>
            <person name="Iii D.L."/>
            <person name="Cornejo O."/>
            <person name="Findley S.D."/>
            <person name="Zheng P."/>
            <person name="Utro F."/>
            <person name="Royaert S."/>
            <person name="Saski C."/>
            <person name="Jenkins J."/>
            <person name="Podicheti R."/>
            <person name="Zhao M."/>
            <person name="Scheffler B.E."/>
            <person name="Stack J.C."/>
            <person name="Feltus F.A."/>
            <person name="Mustiga G.M."/>
            <person name="Amores F."/>
            <person name="Phillips W."/>
            <person name="Marelli J.P."/>
            <person name="May G.D."/>
            <person name="Shapiro H."/>
            <person name="Ma J."/>
            <person name="Bustamante C.D."/>
            <person name="Schnell R.J."/>
            <person name="Main D."/>
            <person name="Gilbert D."/>
            <person name="Parida L."/>
            <person name="Kuhn D.N."/>
        </authorList>
    </citation>
    <scope>NUCLEOTIDE SEQUENCE [LARGE SCALE GENOMIC DNA]</scope>
    <source>
        <strain evidence="4">cv. Matina 1-6</strain>
    </source>
</reference>
<dbReference type="FunFam" id="1.25.40.10:FF:000413">
    <property type="entry name" value="General transcription factor 3C polypeptide 3"/>
    <property type="match status" value="1"/>
</dbReference>
<dbReference type="Gramene" id="EOY16984">
    <property type="protein sequence ID" value="EOY16984"/>
    <property type="gene ID" value="TCM_036070"/>
</dbReference>
<organism evidence="3 4">
    <name type="scientific">Theobroma cacao</name>
    <name type="common">Cacao</name>
    <name type="synonym">Cocoa</name>
    <dbReference type="NCBI Taxonomy" id="3641"/>
    <lineage>
        <taxon>Eukaryota</taxon>
        <taxon>Viridiplantae</taxon>
        <taxon>Streptophyta</taxon>
        <taxon>Embryophyta</taxon>
        <taxon>Tracheophyta</taxon>
        <taxon>Spermatophyta</taxon>
        <taxon>Magnoliopsida</taxon>
        <taxon>eudicotyledons</taxon>
        <taxon>Gunneridae</taxon>
        <taxon>Pentapetalae</taxon>
        <taxon>rosids</taxon>
        <taxon>malvids</taxon>
        <taxon>Malvales</taxon>
        <taxon>Malvaceae</taxon>
        <taxon>Byttnerioideae</taxon>
        <taxon>Theobroma</taxon>
    </lineage>
</organism>
<keyword evidence="4" id="KW-1185">Reference proteome</keyword>
<dbReference type="Gramene" id="EOY16987">
    <property type="protein sequence ID" value="EOY16987"/>
    <property type="gene ID" value="TCM_036070"/>
</dbReference>
<dbReference type="PANTHER" id="PTHR23082">
    <property type="entry name" value="TRANSCRIPTION INITIATION FACTOR IIIC TFIIIC , POLYPEPTIDE 3-RELATED"/>
    <property type="match status" value="1"/>
</dbReference>
<dbReference type="HOGENOM" id="CLU_002391_1_0_1"/>
<dbReference type="GO" id="GO:0000127">
    <property type="term" value="C:transcription factor TFIIIC complex"/>
    <property type="evidence" value="ECO:0000318"/>
    <property type="project" value="GO_Central"/>
</dbReference>
<dbReference type="InParanoid" id="A0A061FIS4"/>
<dbReference type="SUPFAM" id="SSF48452">
    <property type="entry name" value="TPR-like"/>
    <property type="match status" value="1"/>
</dbReference>
<evidence type="ECO:0000313" key="4">
    <source>
        <dbReference type="Proteomes" id="UP000026915"/>
    </source>
</evidence>
<dbReference type="GO" id="GO:0006383">
    <property type="term" value="P:transcription by RNA polymerase III"/>
    <property type="evidence" value="ECO:0000318"/>
    <property type="project" value="GO_Central"/>
</dbReference>
<accession>A0A061FIS4</accession>
<dbReference type="FunCoup" id="A0A061FIS4">
    <property type="interactions" value="3512"/>
</dbReference>
<dbReference type="OMA" id="SSPNMKF"/>
<dbReference type="EMBL" id="CM001886">
    <property type="protein sequence ID" value="EOY16986.1"/>
    <property type="molecule type" value="Genomic_DNA"/>
</dbReference>
<dbReference type="EMBL" id="CM001886">
    <property type="protein sequence ID" value="EOY16987.1"/>
    <property type="molecule type" value="Genomic_DNA"/>
</dbReference>
<name>A0A061FIS4_THECC</name>
<dbReference type="SUPFAM" id="SSF81901">
    <property type="entry name" value="HCP-like"/>
    <property type="match status" value="1"/>
</dbReference>
<gene>
    <name evidence="3" type="ORF">TCM_036070</name>
</gene>
<dbReference type="SMART" id="SM00028">
    <property type="entry name" value="TPR"/>
    <property type="match status" value="6"/>
</dbReference>
<dbReference type="EMBL" id="CM001886">
    <property type="protein sequence ID" value="EOY16984.1"/>
    <property type="molecule type" value="Genomic_DNA"/>
</dbReference>
<evidence type="ECO:0000313" key="3">
    <source>
        <dbReference type="EMBL" id="EOY16986.1"/>
    </source>
</evidence>
<dbReference type="Pfam" id="PF13414">
    <property type="entry name" value="TPR_11"/>
    <property type="match status" value="1"/>
</dbReference>
<feature type="compositionally biased region" description="Acidic residues" evidence="2">
    <location>
        <begin position="30"/>
        <end position="45"/>
    </location>
</feature>
<dbReference type="InterPro" id="IPR011990">
    <property type="entry name" value="TPR-like_helical_dom_sf"/>
</dbReference>
<feature type="region of interest" description="Disordered" evidence="2">
    <location>
        <begin position="1"/>
        <end position="48"/>
    </location>
</feature>
<evidence type="ECO:0000256" key="2">
    <source>
        <dbReference type="SAM" id="MobiDB-lite"/>
    </source>
</evidence>
<dbReference type="eggNOG" id="KOG2076">
    <property type="taxonomic scope" value="Eukaryota"/>
</dbReference>
<feature type="repeat" description="TPR" evidence="1">
    <location>
        <begin position="426"/>
        <end position="459"/>
    </location>
</feature>
<evidence type="ECO:0000256" key="1">
    <source>
        <dbReference type="PROSITE-ProRule" id="PRU00339"/>
    </source>
</evidence>
<dbReference type="STRING" id="3641.A0A061FIS4"/>
<keyword evidence="1" id="KW-0802">TPR repeat</keyword>
<dbReference type="Pfam" id="PF14559">
    <property type="entry name" value="TPR_19"/>
    <property type="match status" value="1"/>
</dbReference>
<dbReference type="Gramene" id="EOY16986">
    <property type="protein sequence ID" value="EOY16986"/>
    <property type="gene ID" value="TCM_036070"/>
</dbReference>
<feature type="compositionally biased region" description="Basic and acidic residues" evidence="2">
    <location>
        <begin position="15"/>
        <end position="29"/>
    </location>
</feature>
<dbReference type="PROSITE" id="PS50005">
    <property type="entry name" value="TPR"/>
    <property type="match status" value="2"/>
</dbReference>
<feature type="repeat" description="TPR" evidence="1">
    <location>
        <begin position="248"/>
        <end position="281"/>
    </location>
</feature>
<dbReference type="InterPro" id="IPR039340">
    <property type="entry name" value="Tfc4/TFIIIC-102/Sfc4"/>
</dbReference>
<dbReference type="AlphaFoldDB" id="A0A061FIS4"/>
<dbReference type="PANTHER" id="PTHR23082:SF0">
    <property type="entry name" value="GENERAL TRANSCRIPTION FACTOR 3C POLYPEPTIDE 3"/>
    <property type="match status" value="1"/>
</dbReference>
<proteinExistence type="predicted"/>
<protein>
    <submittedName>
        <fullName evidence="3">Tetratricopeptide repeat-containing protein, putative isoform 1</fullName>
    </submittedName>
</protein>
<dbReference type="InterPro" id="IPR019734">
    <property type="entry name" value="TPR_rpt"/>
</dbReference>
<dbReference type="Gene3D" id="1.25.40.10">
    <property type="entry name" value="Tetratricopeptide repeat domain"/>
    <property type="match status" value="3"/>
</dbReference>
<dbReference type="Proteomes" id="UP000026915">
    <property type="component" value="Chromosome 8"/>
</dbReference>